<evidence type="ECO:0000313" key="2">
    <source>
        <dbReference type="Ensembl" id="ENSACIP00000016272.1"/>
    </source>
</evidence>
<organism evidence="2 3">
    <name type="scientific">Amphilophus citrinellus</name>
    <name type="common">Midas cichlid</name>
    <name type="synonym">Cichlasoma citrinellum</name>
    <dbReference type="NCBI Taxonomy" id="61819"/>
    <lineage>
        <taxon>Eukaryota</taxon>
        <taxon>Metazoa</taxon>
        <taxon>Chordata</taxon>
        <taxon>Craniata</taxon>
        <taxon>Vertebrata</taxon>
        <taxon>Euteleostomi</taxon>
        <taxon>Actinopterygii</taxon>
        <taxon>Neopterygii</taxon>
        <taxon>Teleostei</taxon>
        <taxon>Neoteleostei</taxon>
        <taxon>Acanthomorphata</taxon>
        <taxon>Ovalentaria</taxon>
        <taxon>Cichlomorphae</taxon>
        <taxon>Cichliformes</taxon>
        <taxon>Cichlidae</taxon>
        <taxon>New World cichlids</taxon>
        <taxon>Cichlasomatinae</taxon>
        <taxon>Heroini</taxon>
        <taxon>Amphilophus</taxon>
    </lineage>
</organism>
<dbReference type="SUPFAM" id="SSF54117">
    <property type="entry name" value="Interleukin 8-like chemokines"/>
    <property type="match status" value="1"/>
</dbReference>
<dbReference type="Ensembl" id="ENSACIT00000016705.1">
    <property type="protein sequence ID" value="ENSACIP00000016272.1"/>
    <property type="gene ID" value="ENSACIG00000012672.1"/>
</dbReference>
<evidence type="ECO:0000313" key="3">
    <source>
        <dbReference type="Proteomes" id="UP000261340"/>
    </source>
</evidence>
<proteinExistence type="predicted"/>
<dbReference type="GeneTree" id="ENSGT00940000172542"/>
<evidence type="ECO:0008006" key="4">
    <source>
        <dbReference type="Google" id="ProtNLM"/>
    </source>
</evidence>
<evidence type="ECO:0000256" key="1">
    <source>
        <dbReference type="SAM" id="SignalP"/>
    </source>
</evidence>
<name>A0A3Q0S0K4_AMPCI</name>
<sequence>VVFVTFIVTVLLCFALCFPLPAHAVRAVRPDLCCFKFFEKRIPQPHVLSIIRTHSKCSIPAFFLRSLVSQTEPSQSD</sequence>
<dbReference type="Proteomes" id="UP000261340">
    <property type="component" value="Unplaced"/>
</dbReference>
<accession>A0A3Q0S0K4</accession>
<dbReference type="InterPro" id="IPR036048">
    <property type="entry name" value="Interleukin_8-like_sf"/>
</dbReference>
<feature type="chain" id="PRO_5018586255" description="Chemokine interleukin-8-like domain-containing protein" evidence="1">
    <location>
        <begin position="28"/>
        <end position="77"/>
    </location>
</feature>
<keyword evidence="3" id="KW-1185">Reference proteome</keyword>
<reference evidence="2" key="2">
    <citation type="submission" date="2025-09" db="UniProtKB">
        <authorList>
            <consortium name="Ensembl"/>
        </authorList>
    </citation>
    <scope>IDENTIFICATION</scope>
</reference>
<dbReference type="GO" id="GO:0008009">
    <property type="term" value="F:chemokine activity"/>
    <property type="evidence" value="ECO:0007669"/>
    <property type="project" value="InterPro"/>
</dbReference>
<keyword evidence="1" id="KW-0732">Signal</keyword>
<dbReference type="GO" id="GO:0005576">
    <property type="term" value="C:extracellular region"/>
    <property type="evidence" value="ECO:0007669"/>
    <property type="project" value="InterPro"/>
</dbReference>
<dbReference type="Gene3D" id="2.40.50.40">
    <property type="match status" value="1"/>
</dbReference>
<feature type="signal peptide" evidence="1">
    <location>
        <begin position="1"/>
        <end position="27"/>
    </location>
</feature>
<reference evidence="2" key="1">
    <citation type="submission" date="2025-08" db="UniProtKB">
        <authorList>
            <consortium name="Ensembl"/>
        </authorList>
    </citation>
    <scope>IDENTIFICATION</scope>
</reference>
<dbReference type="STRING" id="61819.ENSACIP00000016272"/>
<protein>
    <recommendedName>
        <fullName evidence="4">Chemokine interleukin-8-like domain-containing protein</fullName>
    </recommendedName>
</protein>
<dbReference type="GO" id="GO:0006955">
    <property type="term" value="P:immune response"/>
    <property type="evidence" value="ECO:0007669"/>
    <property type="project" value="InterPro"/>
</dbReference>
<dbReference type="AlphaFoldDB" id="A0A3Q0S0K4"/>